<accession>A0A517Z6U2</accession>
<dbReference type="Proteomes" id="UP000320496">
    <property type="component" value="Chromosome"/>
</dbReference>
<reference evidence="2 3" key="1">
    <citation type="submission" date="2019-02" db="EMBL/GenBank/DDBJ databases">
        <title>Deep-cultivation of Planctomycetes and their phenomic and genomic characterization uncovers novel biology.</title>
        <authorList>
            <person name="Wiegand S."/>
            <person name="Jogler M."/>
            <person name="Boedeker C."/>
            <person name="Pinto D."/>
            <person name="Vollmers J."/>
            <person name="Rivas-Marin E."/>
            <person name="Kohn T."/>
            <person name="Peeters S.H."/>
            <person name="Heuer A."/>
            <person name="Rast P."/>
            <person name="Oberbeckmann S."/>
            <person name="Bunk B."/>
            <person name="Jeske O."/>
            <person name="Meyerdierks A."/>
            <person name="Storesund J.E."/>
            <person name="Kallscheuer N."/>
            <person name="Luecker S."/>
            <person name="Lage O.M."/>
            <person name="Pohl T."/>
            <person name="Merkel B.J."/>
            <person name="Hornburger P."/>
            <person name="Mueller R.-W."/>
            <person name="Bruemmer F."/>
            <person name="Labrenz M."/>
            <person name="Spormann A.M."/>
            <person name="Op den Camp H."/>
            <person name="Overmann J."/>
            <person name="Amann R."/>
            <person name="Jetten M.S.M."/>
            <person name="Mascher T."/>
            <person name="Medema M.H."/>
            <person name="Devos D.P."/>
            <person name="Kaster A.-K."/>
            <person name="Ovreas L."/>
            <person name="Rohde M."/>
            <person name="Galperin M.Y."/>
            <person name="Jogler C."/>
        </authorList>
    </citation>
    <scope>NUCLEOTIDE SEQUENCE [LARGE SCALE GENOMIC DNA]</scope>
    <source>
        <strain evidence="2 3">Mal4</strain>
    </source>
</reference>
<name>A0A517Z6U2_9PLAN</name>
<dbReference type="InterPro" id="IPR014144">
    <property type="entry name" value="LigD_PE_domain"/>
</dbReference>
<keyword evidence="2" id="KW-0436">Ligase</keyword>
<evidence type="ECO:0000313" key="2">
    <source>
        <dbReference type="EMBL" id="QDU38141.1"/>
    </source>
</evidence>
<evidence type="ECO:0000259" key="1">
    <source>
        <dbReference type="Pfam" id="PF13298"/>
    </source>
</evidence>
<dbReference type="Pfam" id="PF13298">
    <property type="entry name" value="LigD_N"/>
    <property type="match status" value="1"/>
</dbReference>
<dbReference type="AlphaFoldDB" id="A0A517Z6U2"/>
<proteinExistence type="predicted"/>
<dbReference type="EMBL" id="CP036275">
    <property type="protein sequence ID" value="QDU38141.1"/>
    <property type="molecule type" value="Genomic_DNA"/>
</dbReference>
<organism evidence="2 3">
    <name type="scientific">Maioricimonas rarisocia</name>
    <dbReference type="NCBI Taxonomy" id="2528026"/>
    <lineage>
        <taxon>Bacteria</taxon>
        <taxon>Pseudomonadati</taxon>
        <taxon>Planctomycetota</taxon>
        <taxon>Planctomycetia</taxon>
        <taxon>Planctomycetales</taxon>
        <taxon>Planctomycetaceae</taxon>
        <taxon>Maioricimonas</taxon>
    </lineage>
</organism>
<feature type="domain" description="DNA ligase D 3'-phosphoesterase" evidence="1">
    <location>
        <begin position="8"/>
        <end position="100"/>
    </location>
</feature>
<sequence>MPRFVILTHDHPFLHWDLMLEADGALRTWRLLDEPQPDVPLRAEALPDHRIAYLDYEGPVSRGRGQVTRWDAGTYDEDAPGEFKRAIAVHGSRLSATAVLEQRAEGLCWTFHT</sequence>
<dbReference type="RefSeq" id="WP_145369455.1">
    <property type="nucleotide sequence ID" value="NZ_CP036275.1"/>
</dbReference>
<keyword evidence="3" id="KW-1185">Reference proteome</keyword>
<evidence type="ECO:0000313" key="3">
    <source>
        <dbReference type="Proteomes" id="UP000320496"/>
    </source>
</evidence>
<gene>
    <name evidence="2" type="ORF">Mal4_24640</name>
</gene>
<dbReference type="OrthoDB" id="288736at2"/>
<dbReference type="GO" id="GO:0016874">
    <property type="term" value="F:ligase activity"/>
    <property type="evidence" value="ECO:0007669"/>
    <property type="project" value="UniProtKB-KW"/>
</dbReference>
<dbReference type="KEGG" id="mri:Mal4_24640"/>
<protein>
    <submittedName>
        <fullName evidence="2">ATP-dependent DNA ligase</fullName>
    </submittedName>
</protein>